<keyword evidence="2" id="KW-0012">Acyltransferase</keyword>
<name>A0A7J6QN37_PEROL</name>
<dbReference type="Pfam" id="PF00583">
    <property type="entry name" value="Acetyltransf_1"/>
    <property type="match status" value="1"/>
</dbReference>
<protein>
    <recommendedName>
        <fullName evidence="3">N-acetyltransferase domain-containing protein</fullName>
    </recommendedName>
</protein>
<dbReference type="AlphaFoldDB" id="A0A7J6QN37"/>
<proteinExistence type="predicted"/>
<keyword evidence="5" id="KW-1185">Reference proteome</keyword>
<accession>A0A7J6QN37</accession>
<keyword evidence="1" id="KW-0808">Transferase</keyword>
<feature type="domain" description="N-acetyltransferase" evidence="3">
    <location>
        <begin position="17"/>
        <end position="167"/>
    </location>
</feature>
<dbReference type="InterPro" id="IPR016181">
    <property type="entry name" value="Acyl_CoA_acyltransferase"/>
</dbReference>
<dbReference type="CDD" id="cd04301">
    <property type="entry name" value="NAT_SF"/>
    <property type="match status" value="2"/>
</dbReference>
<gene>
    <name evidence="4" type="ORF">FOZ63_017315</name>
</gene>
<dbReference type="SUPFAM" id="SSF55729">
    <property type="entry name" value="Acyl-CoA N-acyltransferases (Nat)"/>
    <property type="match status" value="2"/>
</dbReference>
<dbReference type="PANTHER" id="PTHR43420">
    <property type="entry name" value="ACETYLTRANSFERASE"/>
    <property type="match status" value="1"/>
</dbReference>
<dbReference type="GO" id="GO:0016747">
    <property type="term" value="F:acyltransferase activity, transferring groups other than amino-acyl groups"/>
    <property type="evidence" value="ECO:0007669"/>
    <property type="project" value="InterPro"/>
</dbReference>
<evidence type="ECO:0000256" key="1">
    <source>
        <dbReference type="ARBA" id="ARBA00022679"/>
    </source>
</evidence>
<comment type="caution">
    <text evidence="4">The sequence shown here is derived from an EMBL/GenBank/DDBJ whole genome shotgun (WGS) entry which is preliminary data.</text>
</comment>
<evidence type="ECO:0000256" key="2">
    <source>
        <dbReference type="ARBA" id="ARBA00023315"/>
    </source>
</evidence>
<dbReference type="Proteomes" id="UP000553632">
    <property type="component" value="Unassembled WGS sequence"/>
</dbReference>
<sequence length="564" mass="63173">MSQPQKSTQVEYDWPNEFVRSEKHPDSRSIVNASQLEYRLSLPSDKFKRNKRMPDDGNFVAVNPLARKRKAVVASLGFGLVSRPKYGKWVYIDDVKVREDWRRKGVATQLIKQLLAYLYEGWPDVDGAYLGVLPTNEPAIRLYKKLGFVYKGVTGAWDGYVFSFSSPSAVANLPKDPPLTEMRLPAITDLDLAQDYYNLFVVVLARSALHPASSITIDDASRLEYRCALPSDKLARDARQMDDSADFVAVDPTAKGGEPVVGSLEYALMSVPGAGEWVYIDAVDDVGVGVQIHKGWPDVDGAYLVVGKSEKSAKDLYEKVGFNYKGKSGPYDGYVFYFDSPSANLPKDLPSIDISLPLTTNSFVEQFFYDLMIPDSESRTQQDTNLIVNATQLDYRCALPSDNVTRIERLTDDSTDFVAVDPTAAEGEPVVGSLEYALISRENYGEWVYIDDVKVREDWRRKGVATQLIKRLLAYIKKGWPELDGAFLLVETLNPNSPQNLYKKIGFVYKGKSAHYDGFAFHFNSSSADNLPTDLPPTAMRLPTTNDYFVVDTLHDLFDPVEPK</sequence>
<dbReference type="Gene3D" id="3.40.630.30">
    <property type="match status" value="2"/>
</dbReference>
<dbReference type="PROSITE" id="PS51186">
    <property type="entry name" value="GNAT"/>
    <property type="match status" value="2"/>
</dbReference>
<evidence type="ECO:0000313" key="4">
    <source>
        <dbReference type="EMBL" id="KAF4709561.1"/>
    </source>
</evidence>
<dbReference type="EMBL" id="JABANO010031870">
    <property type="protein sequence ID" value="KAF4709561.1"/>
    <property type="molecule type" value="Genomic_DNA"/>
</dbReference>
<evidence type="ECO:0000313" key="5">
    <source>
        <dbReference type="Proteomes" id="UP000553632"/>
    </source>
</evidence>
<organism evidence="4 5">
    <name type="scientific">Perkinsus olseni</name>
    <name type="common">Perkinsus atlanticus</name>
    <dbReference type="NCBI Taxonomy" id="32597"/>
    <lineage>
        <taxon>Eukaryota</taxon>
        <taxon>Sar</taxon>
        <taxon>Alveolata</taxon>
        <taxon>Perkinsozoa</taxon>
        <taxon>Perkinsea</taxon>
        <taxon>Perkinsida</taxon>
        <taxon>Perkinsidae</taxon>
        <taxon>Perkinsus</taxon>
    </lineage>
</organism>
<evidence type="ECO:0000259" key="3">
    <source>
        <dbReference type="PROSITE" id="PS51186"/>
    </source>
</evidence>
<dbReference type="Pfam" id="PF13508">
    <property type="entry name" value="Acetyltransf_7"/>
    <property type="match status" value="1"/>
</dbReference>
<dbReference type="InterPro" id="IPR000182">
    <property type="entry name" value="GNAT_dom"/>
</dbReference>
<dbReference type="InterPro" id="IPR050680">
    <property type="entry name" value="YpeA/RimI_acetyltransf"/>
</dbReference>
<reference evidence="4 5" key="1">
    <citation type="submission" date="2020-04" db="EMBL/GenBank/DDBJ databases">
        <title>Perkinsus olseni comparative genomics.</title>
        <authorList>
            <person name="Bogema D.R."/>
        </authorList>
    </citation>
    <scope>NUCLEOTIDE SEQUENCE [LARGE SCALE GENOMIC DNA]</scope>
    <source>
        <strain evidence="4 5">ATCC PRA-207</strain>
    </source>
</reference>
<feature type="domain" description="N-acetyltransferase" evidence="3">
    <location>
        <begin position="371"/>
        <end position="545"/>
    </location>
</feature>